<dbReference type="Gene3D" id="2.30.30.940">
    <property type="match status" value="1"/>
</dbReference>
<gene>
    <name evidence="2" type="ORF">CGL2_11346186</name>
</gene>
<accession>B6ALF3</accession>
<dbReference type="InterPro" id="IPR027417">
    <property type="entry name" value="P-loop_NTPase"/>
</dbReference>
<protein>
    <submittedName>
        <fullName evidence="2">Putative mobilization protein TraA</fullName>
    </submittedName>
</protein>
<dbReference type="Gene3D" id="3.40.50.300">
    <property type="entry name" value="P-loop containing nucleotide triphosphate hydrolases"/>
    <property type="match status" value="2"/>
</dbReference>
<dbReference type="InterPro" id="IPR014059">
    <property type="entry name" value="TraI/TrwC_relax"/>
</dbReference>
<dbReference type="InterPro" id="IPR014862">
    <property type="entry name" value="TrwC"/>
</dbReference>
<dbReference type="NCBIfam" id="NF041492">
    <property type="entry name" value="MobF"/>
    <property type="match status" value="1"/>
</dbReference>
<evidence type="ECO:0000313" key="2">
    <source>
        <dbReference type="EMBL" id="EDZ40407.1"/>
    </source>
</evidence>
<feature type="domain" description="TrwC relaxase" evidence="1">
    <location>
        <begin position="12"/>
        <end position="285"/>
    </location>
</feature>
<proteinExistence type="predicted"/>
<organism evidence="2">
    <name type="scientific">Leptospirillum sp. Group II '5-way CG'</name>
    <dbReference type="NCBI Taxonomy" id="419541"/>
    <lineage>
        <taxon>Bacteria</taxon>
        <taxon>Pseudomonadati</taxon>
        <taxon>Nitrospirota</taxon>
        <taxon>Nitrospiria</taxon>
        <taxon>Nitrospirales</taxon>
        <taxon>Nitrospiraceae</taxon>
        <taxon>Leptospirillum</taxon>
    </lineage>
</organism>
<dbReference type="AlphaFoldDB" id="B6ALF3"/>
<dbReference type="EMBL" id="DS995259">
    <property type="protein sequence ID" value="EDZ40407.1"/>
    <property type="molecule type" value="Genomic_DNA"/>
</dbReference>
<dbReference type="Pfam" id="PF13604">
    <property type="entry name" value="AAA_30"/>
    <property type="match status" value="1"/>
</dbReference>
<evidence type="ECO:0000259" key="1">
    <source>
        <dbReference type="Pfam" id="PF08751"/>
    </source>
</evidence>
<dbReference type="SUPFAM" id="SSF52540">
    <property type="entry name" value="P-loop containing nucleoside triphosphate hydrolases"/>
    <property type="match status" value="2"/>
</dbReference>
<dbReference type="CDD" id="cd18809">
    <property type="entry name" value="SF1_C_RecD"/>
    <property type="match status" value="1"/>
</dbReference>
<dbReference type="CDD" id="cd17933">
    <property type="entry name" value="DEXSc_RecD-like"/>
    <property type="match status" value="1"/>
</dbReference>
<dbReference type="SUPFAM" id="SSF55464">
    <property type="entry name" value="Origin of replication-binding domain, RBD-like"/>
    <property type="match status" value="1"/>
</dbReference>
<sequence length="899" mass="100905">MLSIVTRGNGTSAQAYYEHLIEGRDREIEDYYAKREKGRWLGRGADALGLSGPVRKEAFRDLAFGFDPQTGKPLVQNPGNNHRFGWDLTFSAPKSVSLVWALGDDETQKRIAAAHDRAVEAALSYMERHASFSRKGHGGQEEIRADLVVATYRHYTSREQDPQLHSHGFVFNVAMGEDGKTRTLEGSHFFEWKMAGGAAYRVALAKELQEQGYTVLRDGKSFRLGEIDRELEDLFSTRRRQIEASLSERGVRGAKASEVATLTTRKSKQERDPEELRIEWRERAGRFLESGIFREREHALGQDLSRIIGHGLDSKKSLELLPESLTQERSTFTETQAHARILQELQGAEDLSVAERSVDAILSRPEVVPLVSNPGRDRYTILEMQRLEREMVETALDLGKRLNHHVRQKSLEEVLSRSGLPTEQKTMVRSITHETSLVAVQGWAGTGKSTALKAALEIWEKNGFRVRGAALSGKAALGLSEGSGIVSKTLAALEREIGEDGILPLTSHDILVVDEAGMVGSRTMERILSKVHESGAKLVLVGDVRQLPAIEAGAAFRAILERVGSSELSHIRRQTLEEDRQAIRDLALGKAEKALENLSARDRIHAYDSGRLTKDGIGEAVSRDLFEGKISIAVSATREEARDINEWARIHAQAMGLSDKNGIQVATVHGERELSRGDRILCTRNNRRLEVMNGDFGTVREIRNGHLRIELDRGGFREVDPLVYSHLDYGYAATCHKLQGATVERCHIYAPENGMSGREWAYVAASRARESFYIHVERLTLRELAPAWSASRAKDTTLDYEGDKRHERGLQEDLRTSRRTLSTAEDFVRRLDETLGHPGKRCGIRRTLSLRYLERAHQKDRSLDRDRAEKELVIEIPLPEQKSRKKELELSSPERGLGL</sequence>
<reference evidence="2" key="1">
    <citation type="journal article" date="2004" name="Nature">
        <title>Community structure and metabolism through reconstruction of microbial genomes from the environment.</title>
        <authorList>
            <person name="Tyson G.W."/>
            <person name="Chapman J."/>
            <person name="Hugenholtz P."/>
            <person name="Allen E.E."/>
            <person name="Ram R.J."/>
            <person name="Richardson P.M."/>
            <person name="Solovyev V.V."/>
            <person name="Rubin E.M."/>
            <person name="Rokhsar D.S."/>
            <person name="Banfield J.F."/>
        </authorList>
    </citation>
    <scope>NUCLEOTIDE SEQUENCE [LARGE SCALE GENOMIC DNA]</scope>
</reference>
<dbReference type="NCBIfam" id="TIGR02686">
    <property type="entry name" value="relax_trwC"/>
    <property type="match status" value="1"/>
</dbReference>
<dbReference type="Pfam" id="PF08751">
    <property type="entry name" value="TrwC"/>
    <property type="match status" value="1"/>
</dbReference>
<reference evidence="2" key="2">
    <citation type="journal article" date="2008" name="PLoS Biol.">
        <title>Population genomic analysis of strain variation in Leptospirillum group II bacteria involved in acid mine drainage formation.</title>
        <authorList>
            <person name="Simmons S.L."/>
            <person name="Dibartolo G."/>
            <person name="Denef V.J."/>
            <person name="Goltsman D.S."/>
            <person name="Thelen M.P."/>
            <person name="Banfield J.F."/>
        </authorList>
    </citation>
    <scope>NUCLEOTIDE SEQUENCE [LARGE SCALE GENOMIC DNA]</scope>
</reference>
<name>B6ALF3_9BACT</name>